<proteinExistence type="predicted"/>
<evidence type="ECO:0000313" key="2">
    <source>
        <dbReference type="EMBL" id="KAK1756518.1"/>
    </source>
</evidence>
<dbReference type="AlphaFoldDB" id="A0AAJ0BDY4"/>
<keyword evidence="1" id="KW-0812">Transmembrane</keyword>
<dbReference type="EMBL" id="MU839832">
    <property type="protein sequence ID" value="KAK1756518.1"/>
    <property type="molecule type" value="Genomic_DNA"/>
</dbReference>
<sequence length="192" mass="21026">MQLDFYVGTTATILEQQRNLISLTFELENIAQSRGVARLNGLAFVFPPLSFVATIFGITTFDTPAFWYPVAAVPVLTLTVCAALGINRIMAHVESLRSQRESVSVRMPTLPSKKDLRVPDPEVIISTPGEQRTTVASEIRGEIPPSIRNAGYSMMSAGFRVSGVARVDSDRLNANMAGSRPKRSPSNIFRRA</sequence>
<feature type="transmembrane region" description="Helical" evidence="1">
    <location>
        <begin position="67"/>
        <end position="90"/>
    </location>
</feature>
<reference evidence="2" key="1">
    <citation type="submission" date="2023-06" db="EMBL/GenBank/DDBJ databases">
        <title>Genome-scale phylogeny and comparative genomics of the fungal order Sordariales.</title>
        <authorList>
            <consortium name="Lawrence Berkeley National Laboratory"/>
            <person name="Hensen N."/>
            <person name="Bonometti L."/>
            <person name="Westerberg I."/>
            <person name="Brannstrom I.O."/>
            <person name="Guillou S."/>
            <person name="Cros-Aarteil S."/>
            <person name="Calhoun S."/>
            <person name="Haridas S."/>
            <person name="Kuo A."/>
            <person name="Mondo S."/>
            <person name="Pangilinan J."/>
            <person name="Riley R."/>
            <person name="Labutti K."/>
            <person name="Andreopoulos B."/>
            <person name="Lipzen A."/>
            <person name="Chen C."/>
            <person name="Yanf M."/>
            <person name="Daum C."/>
            <person name="Ng V."/>
            <person name="Clum A."/>
            <person name="Steindorff A."/>
            <person name="Ohm R."/>
            <person name="Martin F."/>
            <person name="Silar P."/>
            <person name="Natvig D."/>
            <person name="Lalanne C."/>
            <person name="Gautier V."/>
            <person name="Ament-Velasquez S.L."/>
            <person name="Kruys A."/>
            <person name="Hutchinson M.I."/>
            <person name="Powell A.J."/>
            <person name="Barry K."/>
            <person name="Miller A.N."/>
            <person name="Grigoriev I.V."/>
            <person name="Debuchy R."/>
            <person name="Gladieux P."/>
            <person name="Thoren M.H."/>
            <person name="Johannesson H."/>
        </authorList>
    </citation>
    <scope>NUCLEOTIDE SEQUENCE</scope>
    <source>
        <strain evidence="2">PSN4</strain>
    </source>
</reference>
<accession>A0AAJ0BDY4</accession>
<keyword evidence="1" id="KW-1133">Transmembrane helix</keyword>
<dbReference type="Gene3D" id="1.20.58.340">
    <property type="entry name" value="Magnesium transport protein CorA, transmembrane region"/>
    <property type="match status" value="1"/>
</dbReference>
<gene>
    <name evidence="2" type="ORF">QBC47DRAFT_187406</name>
</gene>
<comment type="caution">
    <text evidence="2">The sequence shown here is derived from an EMBL/GenBank/DDBJ whole genome shotgun (WGS) entry which is preliminary data.</text>
</comment>
<evidence type="ECO:0000256" key="1">
    <source>
        <dbReference type="SAM" id="Phobius"/>
    </source>
</evidence>
<protein>
    <submittedName>
        <fullName evidence="2">Uncharacterized protein</fullName>
    </submittedName>
</protein>
<feature type="transmembrane region" description="Helical" evidence="1">
    <location>
        <begin position="42"/>
        <end position="61"/>
    </location>
</feature>
<organism evidence="2 3">
    <name type="scientific">Echria macrotheca</name>
    <dbReference type="NCBI Taxonomy" id="438768"/>
    <lineage>
        <taxon>Eukaryota</taxon>
        <taxon>Fungi</taxon>
        <taxon>Dikarya</taxon>
        <taxon>Ascomycota</taxon>
        <taxon>Pezizomycotina</taxon>
        <taxon>Sordariomycetes</taxon>
        <taxon>Sordariomycetidae</taxon>
        <taxon>Sordariales</taxon>
        <taxon>Schizotheciaceae</taxon>
        <taxon>Echria</taxon>
    </lineage>
</organism>
<evidence type="ECO:0000313" key="3">
    <source>
        <dbReference type="Proteomes" id="UP001239445"/>
    </source>
</evidence>
<name>A0AAJ0BDY4_9PEZI</name>
<keyword evidence="1" id="KW-0472">Membrane</keyword>
<dbReference type="Proteomes" id="UP001239445">
    <property type="component" value="Unassembled WGS sequence"/>
</dbReference>
<keyword evidence="3" id="KW-1185">Reference proteome</keyword>